<keyword evidence="4" id="KW-0812">Transmembrane</keyword>
<sequence length="412" mass="47314">MQCERVEEMISLYIDNQLTPEEKMEFEKHIKECKKCYDEYLSLLEMVNSINSLVEKPLPSGFKEELRNKLEKVHKENNRNRPTKKIFIKWASIAAIFILGMFIVSPILNFNSPLNKLGSKDAGLSVGKEESPKEYLEMASDSIAAEDQQNIEESAVEDQQNVKESKENFSFQKDMQEKIIYSGGITLQVKDTNKVLDEITQYTQDIGGFIQHSSMNHPEANSSSSNRSTAGGGYIYLRVPADKFDIAMEEIGKMGNVQEKQRSGENITAQYRDMEIEVKSLEIQEARLLDILKKADKVQDIVEIEKEINRVRTEINQRKTMLKNWDQMVDYSSIEVNIIQEKVPSTSIEGNPFKDLGQKIQRGFTQSINYIVIGVANIVIFIFKALPFIAIIVIGYIVYRKWLKDRLINKNK</sequence>
<dbReference type="Proteomes" id="UP001205748">
    <property type="component" value="Unassembled WGS sequence"/>
</dbReference>
<reference evidence="7" key="1">
    <citation type="submission" date="2022-07" db="EMBL/GenBank/DDBJ databases">
        <title>Enhanced cultured diversity of the mouse gut microbiota enables custom-made synthetic communities.</title>
        <authorList>
            <person name="Afrizal A."/>
        </authorList>
    </citation>
    <scope>NUCLEOTIDE SEQUENCE</scope>
    <source>
        <strain evidence="7">DSM 28593</strain>
    </source>
</reference>
<keyword evidence="8" id="KW-1185">Reference proteome</keyword>
<gene>
    <name evidence="7" type="ORF">NSA47_12900</name>
</gene>
<feature type="transmembrane region" description="Helical" evidence="4">
    <location>
        <begin position="370"/>
        <end position="399"/>
    </location>
</feature>
<dbReference type="Pfam" id="PF14257">
    <property type="entry name" value="DUF4349"/>
    <property type="match status" value="1"/>
</dbReference>
<accession>A0AAE3HFW9</accession>
<feature type="coiled-coil region" evidence="3">
    <location>
        <begin position="264"/>
        <end position="314"/>
    </location>
</feature>
<evidence type="ECO:0000256" key="4">
    <source>
        <dbReference type="SAM" id="Phobius"/>
    </source>
</evidence>
<comment type="similarity">
    <text evidence="1">Belongs to the zinc-associated anti-sigma factor (ZAS) superfamily. Anti-sigma-W factor family.</text>
</comment>
<proteinExistence type="inferred from homology"/>
<organism evidence="7 8">
    <name type="scientific">Irregularibacter muris</name>
    <dbReference type="NCBI Taxonomy" id="1796619"/>
    <lineage>
        <taxon>Bacteria</taxon>
        <taxon>Bacillati</taxon>
        <taxon>Bacillota</taxon>
        <taxon>Clostridia</taxon>
        <taxon>Eubacteriales</taxon>
        <taxon>Eubacteriaceae</taxon>
        <taxon>Irregularibacter</taxon>
    </lineage>
</organism>
<evidence type="ECO:0000259" key="5">
    <source>
        <dbReference type="Pfam" id="PF13490"/>
    </source>
</evidence>
<keyword evidence="4" id="KW-1133">Transmembrane helix</keyword>
<name>A0AAE3HFW9_9FIRM</name>
<evidence type="ECO:0000256" key="2">
    <source>
        <dbReference type="ARBA" id="ARBA00024438"/>
    </source>
</evidence>
<keyword evidence="3" id="KW-0175">Coiled coil</keyword>
<comment type="caution">
    <text evidence="7">The sequence shown here is derived from an EMBL/GenBank/DDBJ whole genome shotgun (WGS) entry which is preliminary data.</text>
</comment>
<dbReference type="Gene3D" id="1.10.10.1320">
    <property type="entry name" value="Anti-sigma factor, zinc-finger domain"/>
    <property type="match status" value="1"/>
</dbReference>
<dbReference type="RefSeq" id="WP_257532632.1">
    <property type="nucleotide sequence ID" value="NZ_JANKAS010000015.1"/>
</dbReference>
<feature type="domain" description="DUF4349" evidence="6">
    <location>
        <begin position="178"/>
        <end position="400"/>
    </location>
</feature>
<feature type="transmembrane region" description="Helical" evidence="4">
    <location>
        <begin position="87"/>
        <end position="108"/>
    </location>
</feature>
<dbReference type="InterPro" id="IPR041916">
    <property type="entry name" value="Anti_sigma_zinc_sf"/>
</dbReference>
<dbReference type="EMBL" id="JANKAS010000015">
    <property type="protein sequence ID" value="MCR1899871.1"/>
    <property type="molecule type" value="Genomic_DNA"/>
</dbReference>
<evidence type="ECO:0000313" key="8">
    <source>
        <dbReference type="Proteomes" id="UP001205748"/>
    </source>
</evidence>
<evidence type="ECO:0000256" key="1">
    <source>
        <dbReference type="ARBA" id="ARBA00024353"/>
    </source>
</evidence>
<feature type="domain" description="Putative zinc-finger" evidence="5">
    <location>
        <begin position="3"/>
        <end position="36"/>
    </location>
</feature>
<evidence type="ECO:0000313" key="7">
    <source>
        <dbReference type="EMBL" id="MCR1899871.1"/>
    </source>
</evidence>
<dbReference type="AlphaFoldDB" id="A0AAE3HFW9"/>
<evidence type="ECO:0000259" key="6">
    <source>
        <dbReference type="Pfam" id="PF14257"/>
    </source>
</evidence>
<evidence type="ECO:0000256" key="3">
    <source>
        <dbReference type="SAM" id="Coils"/>
    </source>
</evidence>
<dbReference type="InterPro" id="IPR027383">
    <property type="entry name" value="Znf_put"/>
</dbReference>
<dbReference type="Pfam" id="PF13490">
    <property type="entry name" value="zf-HC2"/>
    <property type="match status" value="1"/>
</dbReference>
<keyword evidence="4" id="KW-0472">Membrane</keyword>
<dbReference type="InterPro" id="IPR025645">
    <property type="entry name" value="DUF4349"/>
</dbReference>
<protein>
    <recommendedName>
        <fullName evidence="2">Anti-sigma-W factor RsiW</fullName>
    </recommendedName>
</protein>